<dbReference type="InterPro" id="IPR011701">
    <property type="entry name" value="MFS"/>
</dbReference>
<feature type="region of interest" description="Disordered" evidence="7">
    <location>
        <begin position="1"/>
        <end position="21"/>
    </location>
</feature>
<feature type="transmembrane region" description="Helical" evidence="8">
    <location>
        <begin position="394"/>
        <end position="415"/>
    </location>
</feature>
<evidence type="ECO:0000256" key="8">
    <source>
        <dbReference type="SAM" id="Phobius"/>
    </source>
</evidence>
<comment type="subcellular location">
    <subcellularLocation>
        <location evidence="1">Membrane</location>
        <topology evidence="1">Multi-pass membrane protein</topology>
    </subcellularLocation>
</comment>
<feature type="transmembrane region" description="Helical" evidence="8">
    <location>
        <begin position="159"/>
        <end position="180"/>
    </location>
</feature>
<dbReference type="AlphaFoldDB" id="A0A6J4B4Z8"/>
<feature type="transmembrane region" description="Helical" evidence="8">
    <location>
        <begin position="100"/>
        <end position="120"/>
    </location>
</feature>
<organism evidence="10">
    <name type="scientific">Penicillium citreosulfuratum</name>
    <dbReference type="NCBI Taxonomy" id="1651864"/>
    <lineage>
        <taxon>Eukaryota</taxon>
        <taxon>Fungi</taxon>
        <taxon>Dikarya</taxon>
        <taxon>Ascomycota</taxon>
        <taxon>Pezizomycotina</taxon>
        <taxon>Eurotiomycetes</taxon>
        <taxon>Eurotiomycetidae</taxon>
        <taxon>Eurotiales</taxon>
        <taxon>Aspergillaceae</taxon>
        <taxon>Penicillium</taxon>
    </lineage>
</organism>
<evidence type="ECO:0000259" key="9">
    <source>
        <dbReference type="PROSITE" id="PS50850"/>
    </source>
</evidence>
<sequence>MENITNDSNSEKGAGTPRNDEENATQYVTGVKLVAIVSAVTLVYFLILLDMSIIVTAIPRITTHFHSLADVGWYGSSYQLASASLQPLAGKVYSNFSAKITFLCFFALFEFGSLLCAVSVSSKMLIISRAVAGIGSAGLINGTLTILSACMPLEKRPTAFGIMMGFGQLGIIIGPLLGGAFTEYVSWRWCFYINLPIGAIVAVLLLFTRIPAAIKPRDVTIWIAIKKRFDLVGFALLLPACVMFFLALDYAGHQFEWNSPTIIGLFCGAGVTFILFVTWEFTMGGEEAMVPYSMIRIRAVWSSCLVMLFFFGMLELASYYMPIYFQSVNNATPLMSGVYMLPSIISQLISTVVGGALVSRVGYYLPFIIVSGALSSIGNGLMGTLDAHSSAGKWIGYQVLLGFGRGLGFQIAVIAVQSSLSADLVPVSMALISFSQTLGGAVFLAMGETLLTNSLKSNLPKLAPKVDPNTVVDAGATAIRDVVKDPVQLEGVIESYAKAVNVIFYVAAAAAALVVFLSWGMGWKDIRKKKDPSRESEPSAPST</sequence>
<accession>A0A6J4B4Z8</accession>
<evidence type="ECO:0000313" key="10">
    <source>
        <dbReference type="EMBL" id="BBU48129.1"/>
    </source>
</evidence>
<feature type="transmembrane region" description="Helical" evidence="8">
    <location>
        <begin position="363"/>
        <end position="382"/>
    </location>
</feature>
<feature type="transmembrane region" description="Helical" evidence="8">
    <location>
        <begin position="339"/>
        <end position="358"/>
    </location>
</feature>
<evidence type="ECO:0000256" key="7">
    <source>
        <dbReference type="SAM" id="MobiDB-lite"/>
    </source>
</evidence>
<dbReference type="Gene3D" id="1.20.1250.20">
    <property type="entry name" value="MFS general substrate transporter like domains"/>
    <property type="match status" value="1"/>
</dbReference>
<feature type="transmembrane region" description="Helical" evidence="8">
    <location>
        <begin position="229"/>
        <end position="248"/>
    </location>
</feature>
<evidence type="ECO:0000256" key="2">
    <source>
        <dbReference type="ARBA" id="ARBA00007520"/>
    </source>
</evidence>
<dbReference type="PANTHER" id="PTHR23501">
    <property type="entry name" value="MAJOR FACILITATOR SUPERFAMILY"/>
    <property type="match status" value="1"/>
</dbReference>
<feature type="transmembrane region" description="Helical" evidence="8">
    <location>
        <begin position="260"/>
        <end position="279"/>
    </location>
</feature>
<feature type="transmembrane region" description="Helical" evidence="8">
    <location>
        <begin position="186"/>
        <end position="208"/>
    </location>
</feature>
<evidence type="ECO:0000256" key="3">
    <source>
        <dbReference type="ARBA" id="ARBA00022692"/>
    </source>
</evidence>
<dbReference type="PROSITE" id="PS50850">
    <property type="entry name" value="MFS"/>
    <property type="match status" value="1"/>
</dbReference>
<evidence type="ECO:0000256" key="6">
    <source>
        <dbReference type="ARBA" id="ARBA00023180"/>
    </source>
</evidence>
<keyword evidence="4 8" id="KW-1133">Transmembrane helix</keyword>
<dbReference type="EMBL" id="LC517106">
    <property type="protein sequence ID" value="BBU48129.1"/>
    <property type="molecule type" value="Genomic_DNA"/>
</dbReference>
<feature type="transmembrane region" description="Helical" evidence="8">
    <location>
        <begin position="33"/>
        <end position="58"/>
    </location>
</feature>
<reference evidence="10" key="1">
    <citation type="journal article" date="2020" name="Toxins">
        <title>Whole Genome Analysis Revealed the Genes Responsible for Citreoviridin Biosynthesis in Penicillium citreonigrum.</title>
        <authorList>
            <person name="Okano T."/>
            <person name="Kobayashi N."/>
            <person name="Izawa K."/>
            <person name="Yoshinari"/>
            <person name="T"/>
            <person name="Sugita-Konishi Y."/>
        </authorList>
    </citation>
    <scope>NUCLEOTIDE SEQUENCE</scope>
    <source>
        <strain evidence="10">IMI 92228</strain>
    </source>
</reference>
<dbReference type="InterPro" id="IPR036259">
    <property type="entry name" value="MFS_trans_sf"/>
</dbReference>
<gene>
    <name evidence="10" type="primary">g1457</name>
</gene>
<protein>
    <recommendedName>
        <fullName evidence="9">Major facilitator superfamily (MFS) profile domain-containing protein</fullName>
    </recommendedName>
</protein>
<proteinExistence type="inferred from homology"/>
<dbReference type="PANTHER" id="PTHR23501:SF193">
    <property type="entry name" value="MULTIDRUG TRANSPORTER, PUTATIVE (AFU_ORTHOLOGUE AFUA_8G00940)-RELATED"/>
    <property type="match status" value="1"/>
</dbReference>
<evidence type="ECO:0000256" key="4">
    <source>
        <dbReference type="ARBA" id="ARBA00022989"/>
    </source>
</evidence>
<feature type="transmembrane region" description="Helical" evidence="8">
    <location>
        <begin position="427"/>
        <end position="446"/>
    </location>
</feature>
<feature type="transmembrane region" description="Helical" evidence="8">
    <location>
        <begin position="502"/>
        <end position="520"/>
    </location>
</feature>
<dbReference type="CDD" id="cd17502">
    <property type="entry name" value="MFS_Azr1_MDR_like"/>
    <property type="match status" value="1"/>
</dbReference>
<comment type="similarity">
    <text evidence="2">Belongs to the major facilitator superfamily. TCR/Tet family.</text>
</comment>
<dbReference type="Gene3D" id="1.20.1720.10">
    <property type="entry name" value="Multidrug resistance protein D"/>
    <property type="match status" value="1"/>
</dbReference>
<dbReference type="GO" id="GO:0005886">
    <property type="term" value="C:plasma membrane"/>
    <property type="evidence" value="ECO:0007669"/>
    <property type="project" value="TreeGrafter"/>
</dbReference>
<keyword evidence="3 8" id="KW-0812">Transmembrane</keyword>
<dbReference type="Pfam" id="PF07690">
    <property type="entry name" value="MFS_1"/>
    <property type="match status" value="1"/>
</dbReference>
<keyword evidence="6" id="KW-0325">Glycoprotein</keyword>
<feature type="transmembrane region" description="Helical" evidence="8">
    <location>
        <begin position="126"/>
        <end position="147"/>
    </location>
</feature>
<keyword evidence="5 8" id="KW-0472">Membrane</keyword>
<dbReference type="GO" id="GO:0022857">
    <property type="term" value="F:transmembrane transporter activity"/>
    <property type="evidence" value="ECO:0007669"/>
    <property type="project" value="InterPro"/>
</dbReference>
<evidence type="ECO:0000256" key="1">
    <source>
        <dbReference type="ARBA" id="ARBA00004141"/>
    </source>
</evidence>
<dbReference type="FunFam" id="1.20.1250.20:FF:000196">
    <property type="entry name" value="MFS toxin efflux pump (AflT)"/>
    <property type="match status" value="1"/>
</dbReference>
<feature type="transmembrane region" description="Helical" evidence="8">
    <location>
        <begin position="299"/>
        <end position="319"/>
    </location>
</feature>
<dbReference type="InterPro" id="IPR020846">
    <property type="entry name" value="MFS_dom"/>
</dbReference>
<dbReference type="SUPFAM" id="SSF103473">
    <property type="entry name" value="MFS general substrate transporter"/>
    <property type="match status" value="1"/>
</dbReference>
<feature type="domain" description="Major facilitator superfamily (MFS) profile" evidence="9">
    <location>
        <begin position="36"/>
        <end position="526"/>
    </location>
</feature>
<evidence type="ECO:0000256" key="5">
    <source>
        <dbReference type="ARBA" id="ARBA00023136"/>
    </source>
</evidence>
<name>A0A6J4B4Z8_9EURO</name>